<protein>
    <submittedName>
        <fullName evidence="2">Uncharacterized protein</fullName>
    </submittedName>
</protein>
<evidence type="ECO:0000313" key="2">
    <source>
        <dbReference type="EMBL" id="KAG9390864.1"/>
    </source>
</evidence>
<organism evidence="2 3">
    <name type="scientific">Carpediemonas membranifera</name>
    <dbReference type="NCBI Taxonomy" id="201153"/>
    <lineage>
        <taxon>Eukaryota</taxon>
        <taxon>Metamonada</taxon>
        <taxon>Carpediemonas-like organisms</taxon>
        <taxon>Carpediemonas</taxon>
    </lineage>
</organism>
<feature type="region of interest" description="Disordered" evidence="1">
    <location>
        <begin position="604"/>
        <end position="625"/>
    </location>
</feature>
<name>A0A8J6DXS0_9EUKA</name>
<dbReference type="AlphaFoldDB" id="A0A8J6DXS0"/>
<dbReference type="EMBL" id="JAHDYR010000062">
    <property type="protein sequence ID" value="KAG9390864.1"/>
    <property type="molecule type" value="Genomic_DNA"/>
</dbReference>
<evidence type="ECO:0000313" key="3">
    <source>
        <dbReference type="Proteomes" id="UP000717585"/>
    </source>
</evidence>
<gene>
    <name evidence="2" type="ORF">J8273_7128</name>
</gene>
<dbReference type="Proteomes" id="UP000717585">
    <property type="component" value="Unassembled WGS sequence"/>
</dbReference>
<comment type="caution">
    <text evidence="2">The sequence shown here is derived from an EMBL/GenBank/DDBJ whole genome shotgun (WGS) entry which is preliminary data.</text>
</comment>
<evidence type="ECO:0000256" key="1">
    <source>
        <dbReference type="SAM" id="MobiDB-lite"/>
    </source>
</evidence>
<sequence length="1248" mass="135449">MMRIMDDGSARRTQPFVELEPALVRLLSSDCKVRISAWRETFCKHRPQDFIPQDTMALYMKALPLTIEMLTKQFLHEGVLFASTRFYRSVCQGHTHFTRKLSSPQLPRAVRAETEEYLTRLSLFMQRLIDTLSYLLSDAITAIEDNIAQGIDPNPASSIYQAAVGSCQLIQHFSEAVHAMSHFPTYLFLRQNAKTTVRTALAGIPSLSADPVGVHSRGREKTERLVSALGFHVRSTCPSVRQLADNPVMLAAPPDHPMRASDDIYQGTARFPVQIRALHFVPVLTSLLHAQRLPDKRLAAAIMAATLSLPPKCTPGVIPSDTLKTVVADITGIDSALPRIAGTAAAQLTALLLTISAGYVLDPIAVLGSLADSLNLTVDLDDTDPTTPQPLINALHSALVTSVVKGVGVLVDDPTSGPIYGRVLTLLHLIDVYGMTGPSRPLLSELFAARCRQLFDTARSMPSTYVYAPTSIESQSELLETGLATHGDRDGDDLDHSQFLGLWASVRAAYMAVVSAQWSQYAGMSPADLMECIPPLLEACRDSFHPALVDTLARAAGDFVFGVLAHAGIEETAVHEERQMKRKRVNKTLTDAHLNAFRTPSSRDVRLHGQTGSDAGTAPRLHSETRTLSRASSTASMIEAVKPILASRKAVRDLVHTALLAVIGGATYSGKRGGGIPIAMAQIISAEFRAVSAGFGKAVPVSWGQLSLRDQSQYCADTYPITFSLWRWLEHFMPADVRSTPLPQPVKWDTDMAPPQGIDCNAATVTLLNMAETALQNADLRVMLTPFHERLLLLALQTSGHPSFILRNAACSALKWISPQILYPGITFPAMEKRWPWFTKEALTALRTCPVGFTPVAALLLLGTLSRHTSAPTDSHVPTDMTIDLLAHPRIHIRSLTAKALPALLTTSQWAVLLQQMARSLRVACPRNALHGSILTGISALGETKVIEAALPRLYPMLPGIIALGIDSACPVVTPAALTLALKALVKGKPTPETVNAVVKVVVERLSKHRSVVLWDILLQCLKKPSAETIDIVHKTCGLRGAPSYDAVAIALLTDGLNDLVLTESGFGFPRTDESAEIGLTLIRNEVPFQLYANAGLDTHPKVLERLAVLKCPSVLKIDSLPHDPTPKHLDAVLDTVLGSDPTDTSMLSVFTLAGQLVNFGLYGGSGGVARIELLATIHRRLEQLPIRADELIESIEQTVLDLALSIETPTPAIVHSLASVFHLSTPLVPQLIKRLRAQKIEEMTLDT</sequence>
<keyword evidence="3" id="KW-1185">Reference proteome</keyword>
<proteinExistence type="predicted"/>
<reference evidence="2" key="1">
    <citation type="submission" date="2021-05" db="EMBL/GenBank/DDBJ databases">
        <title>A free-living protist that lacks canonical eukaryotic 1 DNA replication and segregation systems.</title>
        <authorList>
            <person name="Salas-Leiva D.E."/>
            <person name="Tromer E.C."/>
            <person name="Curtis B.A."/>
            <person name="Jerlstrom-Hultqvist J."/>
            <person name="Kolisko M."/>
            <person name="Yi Z."/>
            <person name="Salas-Leiva J.S."/>
            <person name="Gallot-Lavallee L."/>
            <person name="Kops G.J.P.L."/>
            <person name="Archibald J.M."/>
            <person name="Simpson A.G.B."/>
            <person name="Roger A.J."/>
        </authorList>
    </citation>
    <scope>NUCLEOTIDE SEQUENCE</scope>
    <source>
        <strain evidence="2">BICM</strain>
    </source>
</reference>
<accession>A0A8J6DXS0</accession>